<dbReference type="InterPro" id="IPR028082">
    <property type="entry name" value="Peripla_BP_I"/>
</dbReference>
<accession>A0ABU1ZNA5</accession>
<dbReference type="Gene3D" id="1.10.260.40">
    <property type="entry name" value="lambda repressor-like DNA-binding domains"/>
    <property type="match status" value="1"/>
</dbReference>
<dbReference type="CDD" id="cd20009">
    <property type="entry name" value="PBP1_RafR-like"/>
    <property type="match status" value="1"/>
</dbReference>
<dbReference type="RefSeq" id="WP_310342845.1">
    <property type="nucleotide sequence ID" value="NZ_JAVDXO010000004.1"/>
</dbReference>
<dbReference type="SUPFAM" id="SSF53822">
    <property type="entry name" value="Periplasmic binding protein-like I"/>
    <property type="match status" value="1"/>
</dbReference>
<keyword evidence="3" id="KW-0804">Transcription</keyword>
<dbReference type="InterPro" id="IPR010982">
    <property type="entry name" value="Lambda_DNA-bd_dom_sf"/>
</dbReference>
<feature type="domain" description="HTH lacI-type" evidence="6">
    <location>
        <begin position="8"/>
        <end position="62"/>
    </location>
</feature>
<keyword evidence="8" id="KW-1185">Reference proteome</keyword>
<dbReference type="Gene3D" id="3.40.50.2300">
    <property type="match status" value="2"/>
</dbReference>
<keyword evidence="1" id="KW-0805">Transcription regulation</keyword>
<evidence type="ECO:0000256" key="2">
    <source>
        <dbReference type="ARBA" id="ARBA00023125"/>
    </source>
</evidence>
<evidence type="ECO:0000259" key="6">
    <source>
        <dbReference type="PROSITE" id="PS50932"/>
    </source>
</evidence>
<dbReference type="Pfam" id="PF13377">
    <property type="entry name" value="Peripla_BP_3"/>
    <property type="match status" value="1"/>
</dbReference>
<dbReference type="InterPro" id="IPR046335">
    <property type="entry name" value="LacI/GalR-like_sensor"/>
</dbReference>
<feature type="chain" id="PRO_5045607014" evidence="5">
    <location>
        <begin position="28"/>
        <end position="383"/>
    </location>
</feature>
<feature type="signal peptide" evidence="5">
    <location>
        <begin position="1"/>
        <end position="27"/>
    </location>
</feature>
<evidence type="ECO:0000313" key="8">
    <source>
        <dbReference type="Proteomes" id="UP001268089"/>
    </source>
</evidence>
<dbReference type="PROSITE" id="PS50932">
    <property type="entry name" value="HTH_LACI_2"/>
    <property type="match status" value="1"/>
</dbReference>
<keyword evidence="2" id="KW-0238">DNA-binding</keyword>
<gene>
    <name evidence="7" type="ORF">J2X15_002305</name>
</gene>
<dbReference type="PANTHER" id="PTHR30146:SF109">
    <property type="entry name" value="HTH-TYPE TRANSCRIPTIONAL REGULATOR GALS"/>
    <property type="match status" value="1"/>
</dbReference>
<evidence type="ECO:0000256" key="3">
    <source>
        <dbReference type="ARBA" id="ARBA00023163"/>
    </source>
</evidence>
<evidence type="ECO:0000256" key="4">
    <source>
        <dbReference type="SAM" id="MobiDB-lite"/>
    </source>
</evidence>
<evidence type="ECO:0000256" key="5">
    <source>
        <dbReference type="SAM" id="SignalP"/>
    </source>
</evidence>
<organism evidence="7 8">
    <name type="scientific">Rhodoferax saidenbachensis</name>
    <dbReference type="NCBI Taxonomy" id="1484693"/>
    <lineage>
        <taxon>Bacteria</taxon>
        <taxon>Pseudomonadati</taxon>
        <taxon>Pseudomonadota</taxon>
        <taxon>Betaproteobacteria</taxon>
        <taxon>Burkholderiales</taxon>
        <taxon>Comamonadaceae</taxon>
        <taxon>Rhodoferax</taxon>
    </lineage>
</organism>
<proteinExistence type="predicted"/>
<evidence type="ECO:0000313" key="7">
    <source>
        <dbReference type="EMBL" id="MDR7307019.1"/>
    </source>
</evidence>
<reference evidence="7 8" key="1">
    <citation type="submission" date="2023-07" db="EMBL/GenBank/DDBJ databases">
        <title>Sorghum-associated microbial communities from plants grown in Nebraska, USA.</title>
        <authorList>
            <person name="Schachtman D."/>
        </authorList>
    </citation>
    <scope>NUCLEOTIDE SEQUENCE [LARGE SCALE GENOMIC DNA]</scope>
    <source>
        <strain evidence="7 8">BE308</strain>
    </source>
</reference>
<dbReference type="PANTHER" id="PTHR30146">
    <property type="entry name" value="LACI-RELATED TRANSCRIPTIONAL REPRESSOR"/>
    <property type="match status" value="1"/>
</dbReference>
<comment type="caution">
    <text evidence="7">The sequence shown here is derived from an EMBL/GenBank/DDBJ whole genome shotgun (WGS) entry which is preliminary data.</text>
</comment>
<dbReference type="EMBL" id="JAVDXO010000004">
    <property type="protein sequence ID" value="MDR7307019.1"/>
    <property type="molecule type" value="Genomic_DNA"/>
</dbReference>
<dbReference type="SMART" id="SM00354">
    <property type="entry name" value="HTH_LACI"/>
    <property type="match status" value="1"/>
</dbReference>
<name>A0ABU1ZNA5_9BURK</name>
<sequence>MVSLKRRPTLKSLALGLGLSVSTVSKALKGAPDVGAQTIEAVRQAASAAGYEPDLRGVKLRTGRTFLLYYQKAVAPMQDVPDAIVAAQIETIASCLASTPYQLQIVPWNTATEDPLPAIRRIVEGRLADGIVLDTTQPQDPRVRYLLEHNFPFVTFGRTELVSEHPYVDADNEQAAFLATQYLIGRGHRRIALISPPLVYTYALQRRRGYWAALQQAGLPADPALLCEGGQDARLARTTARQLASAPDAPTGFVCANEVATLGVMAGLRDAGHTPGRDVELVSRDGAYISDYLFPPLPTLFLDIRTVASTLCDFLLRRIQGEAPAALQRVLPCELRYVELPGLGVSSGEQPYGKVLKFSSTAEPVPNSAAPGGKLPLSNDSAH</sequence>
<dbReference type="InterPro" id="IPR000843">
    <property type="entry name" value="HTH_LacI"/>
</dbReference>
<keyword evidence="5" id="KW-0732">Signal</keyword>
<dbReference type="Proteomes" id="UP001268089">
    <property type="component" value="Unassembled WGS sequence"/>
</dbReference>
<dbReference type="CDD" id="cd01392">
    <property type="entry name" value="HTH_LacI"/>
    <property type="match status" value="1"/>
</dbReference>
<evidence type="ECO:0000256" key="1">
    <source>
        <dbReference type="ARBA" id="ARBA00023015"/>
    </source>
</evidence>
<protein>
    <submittedName>
        <fullName evidence="7">LacI family transcriptional regulator</fullName>
    </submittedName>
</protein>
<feature type="region of interest" description="Disordered" evidence="4">
    <location>
        <begin position="363"/>
        <end position="383"/>
    </location>
</feature>
<dbReference type="SUPFAM" id="SSF47413">
    <property type="entry name" value="lambda repressor-like DNA-binding domains"/>
    <property type="match status" value="1"/>
</dbReference>